<reference evidence="2" key="1">
    <citation type="journal article" date="2020" name="mSystems">
        <title>Genome- and Community-Level Interaction Insights into Carbon Utilization and Element Cycling Functions of Hydrothermarchaeota in Hydrothermal Sediment.</title>
        <authorList>
            <person name="Zhou Z."/>
            <person name="Liu Y."/>
            <person name="Xu W."/>
            <person name="Pan J."/>
            <person name="Luo Z.H."/>
            <person name="Li M."/>
        </authorList>
    </citation>
    <scope>NUCLEOTIDE SEQUENCE [LARGE SCALE GENOMIC DNA]</scope>
    <source>
        <strain evidence="2">SpSt-123</strain>
    </source>
</reference>
<accession>A0A7C1IHC1</accession>
<name>A0A7C1IHC1_9CREN</name>
<dbReference type="InterPro" id="IPR036059">
    <property type="entry name" value="TldD/PmbA_sf"/>
</dbReference>
<dbReference type="Pfam" id="PF19289">
    <property type="entry name" value="PmbA_TldD_3rd"/>
    <property type="match status" value="1"/>
</dbReference>
<comment type="caution">
    <text evidence="2">The sequence shown here is derived from an EMBL/GenBank/DDBJ whole genome shotgun (WGS) entry which is preliminary data.</text>
</comment>
<dbReference type="PANTHER" id="PTHR43666:SF1">
    <property type="entry name" value="CONSERVED PROTEIN"/>
    <property type="match status" value="1"/>
</dbReference>
<proteinExistence type="predicted"/>
<dbReference type="GO" id="GO:0006508">
    <property type="term" value="P:proteolysis"/>
    <property type="evidence" value="ECO:0007669"/>
    <property type="project" value="InterPro"/>
</dbReference>
<organism evidence="2">
    <name type="scientific">Fervidicoccus fontis</name>
    <dbReference type="NCBI Taxonomy" id="683846"/>
    <lineage>
        <taxon>Archaea</taxon>
        <taxon>Thermoproteota</taxon>
        <taxon>Thermoprotei</taxon>
        <taxon>Fervidicoccales</taxon>
        <taxon>Fervidicoccaceae</taxon>
        <taxon>Fervidicoccus</taxon>
    </lineage>
</organism>
<dbReference type="InterPro" id="IPR045569">
    <property type="entry name" value="Metalloprtase-TldD/E_C"/>
</dbReference>
<feature type="domain" description="Metalloprotease TldD/E C-terminal" evidence="1">
    <location>
        <begin position="218"/>
        <end position="438"/>
    </location>
</feature>
<dbReference type="SUPFAM" id="SSF111283">
    <property type="entry name" value="Putative modulator of DNA gyrase, PmbA/TldD"/>
    <property type="match status" value="1"/>
</dbReference>
<gene>
    <name evidence="2" type="ORF">ENO04_00805</name>
</gene>
<dbReference type="PANTHER" id="PTHR43666">
    <property type="entry name" value="TLDD PROTEIN"/>
    <property type="match status" value="1"/>
</dbReference>
<protein>
    <submittedName>
        <fullName evidence="2">TldD/PmbA family protein</fullName>
    </submittedName>
</protein>
<evidence type="ECO:0000313" key="2">
    <source>
        <dbReference type="EMBL" id="HDS10153.1"/>
    </source>
</evidence>
<dbReference type="AlphaFoldDB" id="A0A7C1IHC1"/>
<dbReference type="GO" id="GO:0008237">
    <property type="term" value="F:metallopeptidase activity"/>
    <property type="evidence" value="ECO:0007669"/>
    <property type="project" value="InterPro"/>
</dbReference>
<dbReference type="EMBL" id="DSDY01000030">
    <property type="protein sequence ID" value="HDS10153.1"/>
    <property type="molecule type" value="Genomic_DNA"/>
</dbReference>
<sequence>MKSSYFEDMLDKISSKLESRVNAYALLLTLIDETMIKYANSQPSVTQSWSMYELGLYLIKDKKTFVAGLRNPNEKDLDVFIENSLKKLEKIREKELLPEFPSTKKHDALPSVDKKVIDAQSNLGKLMELVSSRTRNETEIAGMISLGKREIMLRTSTGFTGKHANTFFNGYFRIFRGERSGQWAFSSTFYDEGLVEKTLDNAEFYASLKLPYLKPEEGEYTAILSPMVAGNLFSHLAYMSNAFAIQNGLSFLKPSDLEKEITTNELSLYDDPRNIELPFNTPFDAEGVSTYNKPIIEKGVLKNILHNTATARLFGARSTGNAGWIEPTPWNLEIKEGDASLEEMIKDTKKGVLLNNNWYTRFQNYTTGEFSTVARDAIILIENGEFKGLLRKARISSSYPQLLRNIRTIGKERYKIKWWEVENPFILPYVVIDNVRVTIPDFPS</sequence>
<evidence type="ECO:0000259" key="1">
    <source>
        <dbReference type="Pfam" id="PF19289"/>
    </source>
</evidence>